<keyword evidence="14" id="KW-0456">Lyase</keyword>
<comment type="function">
    <text evidence="7">Catalyzes the conversion of trans-anhydromevalonate 5-phosphate (tAHMP) into isopentenyl phosphate. Involved in the archaeal mevalonate (MVA) pathway, which provides fundamental precursors for isoprenoid biosynthesis, such as isopentenyl diphosphate (IPP) and dimethylallyl diphosphate (DMAPP).</text>
</comment>
<evidence type="ECO:0000256" key="3">
    <source>
        <dbReference type="ARBA" id="ARBA00022643"/>
    </source>
</evidence>
<dbReference type="Gene3D" id="3.40.1670.10">
    <property type="entry name" value="UbiD C-terminal domain-like"/>
    <property type="match status" value="1"/>
</dbReference>
<keyword evidence="3" id="KW-0285">Flavoprotein</keyword>
<evidence type="ECO:0000256" key="9">
    <source>
        <dbReference type="ARBA" id="ARBA00049754"/>
    </source>
</evidence>
<dbReference type="Pfam" id="PF01977">
    <property type="entry name" value="UbiD"/>
    <property type="match status" value="1"/>
</dbReference>
<dbReference type="EMBL" id="KF900935">
    <property type="protein sequence ID" value="AIF12054.1"/>
    <property type="molecule type" value="Genomic_DNA"/>
</dbReference>
<dbReference type="NCBIfam" id="TIGR00148">
    <property type="entry name" value="UbiD family decarboxylase"/>
    <property type="match status" value="1"/>
</dbReference>
<proteinExistence type="inferred from homology"/>
<dbReference type="Pfam" id="PF20696">
    <property type="entry name" value="UbiD_C"/>
    <property type="match status" value="1"/>
</dbReference>
<evidence type="ECO:0000256" key="4">
    <source>
        <dbReference type="ARBA" id="ARBA00022793"/>
    </source>
</evidence>
<dbReference type="InterPro" id="IPR002830">
    <property type="entry name" value="UbiD"/>
</dbReference>
<dbReference type="InterPro" id="IPR048304">
    <property type="entry name" value="UbiD_Rift_dom"/>
</dbReference>
<evidence type="ECO:0000256" key="5">
    <source>
        <dbReference type="ARBA" id="ARBA00023229"/>
    </source>
</evidence>
<comment type="pathway">
    <text evidence="1">Isoprenoid biosynthesis; isopentenyl diphosphate biosynthesis via mevalonate pathway.</text>
</comment>
<evidence type="ECO:0000259" key="13">
    <source>
        <dbReference type="Pfam" id="PF20696"/>
    </source>
</evidence>
<evidence type="ECO:0000256" key="2">
    <source>
        <dbReference type="ARBA" id="ARBA00010021"/>
    </source>
</evidence>
<keyword evidence="4" id="KW-0210">Decarboxylase</keyword>
<feature type="region of interest" description="Disordered" evidence="11">
    <location>
        <begin position="403"/>
        <end position="445"/>
    </location>
</feature>
<protein>
    <recommendedName>
        <fullName evidence="9">Anhydromevalonate phosphate decarboxylase</fullName>
        <ecNumber evidence="8">4.1.1.126</ecNumber>
    </recommendedName>
</protein>
<reference evidence="14" key="1">
    <citation type="journal article" date="2014" name="Genome Biol. Evol.">
        <title>Pangenome evidence for extensive interdomain horizontal transfer affecting lineage core and shell genes in uncultured planktonic thaumarchaeota and euryarchaeota.</title>
        <authorList>
            <person name="Deschamps P."/>
            <person name="Zivanovic Y."/>
            <person name="Moreira D."/>
            <person name="Rodriguez-Valera F."/>
            <person name="Lopez-Garcia P."/>
        </authorList>
    </citation>
    <scope>NUCLEOTIDE SEQUENCE</scope>
</reference>
<organism evidence="14">
    <name type="scientific">uncultured marine group II/III euryarchaeote KM3_54_D07</name>
    <dbReference type="NCBI Taxonomy" id="1456460"/>
    <lineage>
        <taxon>Archaea</taxon>
        <taxon>Methanobacteriati</taxon>
        <taxon>Methanobacteriota</taxon>
        <taxon>environmental samples</taxon>
    </lineage>
</organism>
<evidence type="ECO:0000256" key="8">
    <source>
        <dbReference type="ARBA" id="ARBA00049727"/>
    </source>
</evidence>
<evidence type="ECO:0000256" key="1">
    <source>
        <dbReference type="ARBA" id="ARBA00005092"/>
    </source>
</evidence>
<evidence type="ECO:0000256" key="7">
    <source>
        <dbReference type="ARBA" id="ARBA00049583"/>
    </source>
</evidence>
<dbReference type="SUPFAM" id="SSF143968">
    <property type="entry name" value="UbiD C-terminal domain-like"/>
    <property type="match status" value="1"/>
</dbReference>
<accession>A0A075H7Q6</accession>
<dbReference type="PANTHER" id="PTHR30108:SF21">
    <property type="entry name" value="4-HYDROXYBENZOATE DECARBOXYLASE"/>
    <property type="match status" value="1"/>
</dbReference>
<feature type="domain" description="3-octaprenyl-4-hydroxybenzoate carboxy-lyase-like C-terminal" evidence="13">
    <location>
        <begin position="309"/>
        <end position="430"/>
    </location>
</feature>
<dbReference type="AlphaFoldDB" id="A0A075H7Q6"/>
<comment type="catalytic activity">
    <reaction evidence="6">
        <text>(2E)-3-methyl-5-phosphooxypent-2-enoate + H(+) = isopentenyl phosphate + CO2</text>
        <dbReference type="Rhea" id="RHEA:78971"/>
        <dbReference type="ChEBI" id="CHEBI:15378"/>
        <dbReference type="ChEBI" id="CHEBI:16526"/>
        <dbReference type="ChEBI" id="CHEBI:65078"/>
        <dbReference type="ChEBI" id="CHEBI:229665"/>
        <dbReference type="EC" id="4.1.1.126"/>
    </reaction>
    <physiologicalReaction direction="left-to-right" evidence="6">
        <dbReference type="Rhea" id="RHEA:78972"/>
    </physiologicalReaction>
</comment>
<dbReference type="PANTHER" id="PTHR30108">
    <property type="entry name" value="3-OCTAPRENYL-4-HYDROXYBENZOATE CARBOXY-LYASE-RELATED"/>
    <property type="match status" value="1"/>
</dbReference>
<feature type="compositionally biased region" description="Polar residues" evidence="11">
    <location>
        <begin position="403"/>
        <end position="415"/>
    </location>
</feature>
<evidence type="ECO:0000259" key="12">
    <source>
        <dbReference type="Pfam" id="PF01977"/>
    </source>
</evidence>
<evidence type="ECO:0000256" key="6">
    <source>
        <dbReference type="ARBA" id="ARBA00049054"/>
    </source>
</evidence>
<dbReference type="GO" id="GO:0016831">
    <property type="term" value="F:carboxy-lyase activity"/>
    <property type="evidence" value="ECO:0007669"/>
    <property type="project" value="UniProtKB-KW"/>
</dbReference>
<evidence type="ECO:0000256" key="11">
    <source>
        <dbReference type="SAM" id="MobiDB-lite"/>
    </source>
</evidence>
<name>A0A075H7Q6_9EURY</name>
<comment type="similarity">
    <text evidence="2">Belongs to the UbiD family.</text>
</comment>
<dbReference type="EC" id="4.1.1.126" evidence="8"/>
<dbReference type="GO" id="GO:0005737">
    <property type="term" value="C:cytoplasm"/>
    <property type="evidence" value="ECO:0007669"/>
    <property type="project" value="TreeGrafter"/>
</dbReference>
<dbReference type="InterPro" id="IPR049381">
    <property type="entry name" value="UbiD-like_C"/>
</dbReference>
<keyword evidence="5" id="KW-0414">Isoprene biosynthesis</keyword>
<evidence type="ECO:0000256" key="10">
    <source>
        <dbReference type="ARBA" id="ARBA00049936"/>
    </source>
</evidence>
<feature type="domain" description="3-octaprenyl-4-hydroxybenzoate carboxy-lyase-like Rift-related" evidence="12">
    <location>
        <begin position="113"/>
        <end position="302"/>
    </location>
</feature>
<sequence>MSALRSAWSLLTFKPTSPSHDIMAFRDMLHGVHCDAEPVSVDLEMFQRAAASPEKGLLFEHVIEAPGHKAALDLLVRDRLCDLFSVSPGELIDVLAWAMANPETPVMIEPSEAEVLQTKQEEVDLGGIPIPRHYKEDAGRYQSASVIIAEYEGVRNMSYHRQLLVGNRHCVARFVPRHLRTMYEKARSNGDEVPIAVVNGADATVLLAAAMSFDEDLDELTVAAALHNRLHDEPLRMVSLPNGIAVPADSEYAMEARITLELGDEGPYVDITGTVDGVRQEPVIEYDSVYHRTNPIFHALISAGAEHRTLMGMPRAPTIKAAVSKVTDCTDVYMTDGGCGWLSSVVQIRPRSDKDGIKAIHAALDGHRSMKQVVVVDDDIDIADPSRVEWALMTRWQPDTDTVVLSGQKGSSLDPSRNEDGTTSKIGMDATLPLGADRGPYESVL</sequence>
<dbReference type="SUPFAM" id="SSF50475">
    <property type="entry name" value="FMN-binding split barrel"/>
    <property type="match status" value="1"/>
</dbReference>
<keyword evidence="3" id="KW-0288">FMN</keyword>
<comment type="cofactor">
    <cofactor evidence="10">
        <name>prenylated FMN</name>
        <dbReference type="ChEBI" id="CHEBI:87746"/>
    </cofactor>
</comment>
<evidence type="ECO:0000313" key="14">
    <source>
        <dbReference type="EMBL" id="AIF12054.1"/>
    </source>
</evidence>